<evidence type="ECO:0000256" key="1">
    <source>
        <dbReference type="SAM" id="MobiDB-lite"/>
    </source>
</evidence>
<dbReference type="PANTHER" id="PTHR38630:SF1">
    <property type="entry name" value="DEK_C DOMAIN-CONTAINING PROTEIN-RELATED"/>
    <property type="match status" value="1"/>
</dbReference>
<feature type="compositionally biased region" description="Basic and acidic residues" evidence="1">
    <location>
        <begin position="1187"/>
        <end position="1209"/>
    </location>
</feature>
<feature type="region of interest" description="Disordered" evidence="1">
    <location>
        <begin position="867"/>
        <end position="1038"/>
    </location>
</feature>
<organism evidence="3 4">
    <name type="scientific">Necator americanus</name>
    <name type="common">Human hookworm</name>
    <dbReference type="NCBI Taxonomy" id="51031"/>
    <lineage>
        <taxon>Eukaryota</taxon>
        <taxon>Metazoa</taxon>
        <taxon>Ecdysozoa</taxon>
        <taxon>Nematoda</taxon>
        <taxon>Chromadorea</taxon>
        <taxon>Rhabditida</taxon>
        <taxon>Rhabditina</taxon>
        <taxon>Rhabditomorpha</taxon>
        <taxon>Strongyloidea</taxon>
        <taxon>Ancylostomatidae</taxon>
        <taxon>Bunostominae</taxon>
        <taxon>Necator</taxon>
    </lineage>
</organism>
<feature type="compositionally biased region" description="Basic residues" evidence="1">
    <location>
        <begin position="595"/>
        <end position="604"/>
    </location>
</feature>
<feature type="region of interest" description="Disordered" evidence="1">
    <location>
        <begin position="805"/>
        <end position="841"/>
    </location>
</feature>
<dbReference type="EMBL" id="JAVFWL010000002">
    <property type="protein sequence ID" value="KAK6739238.1"/>
    <property type="molecule type" value="Genomic_DNA"/>
</dbReference>
<evidence type="ECO:0000259" key="2">
    <source>
        <dbReference type="Pfam" id="PF24983"/>
    </source>
</evidence>
<evidence type="ECO:0000313" key="4">
    <source>
        <dbReference type="Proteomes" id="UP001303046"/>
    </source>
</evidence>
<feature type="compositionally biased region" description="Basic and acidic residues" evidence="1">
    <location>
        <begin position="1091"/>
        <end position="1100"/>
    </location>
</feature>
<evidence type="ECO:0000313" key="3">
    <source>
        <dbReference type="EMBL" id="KAK6739238.1"/>
    </source>
</evidence>
<feature type="compositionally biased region" description="Basic and acidic residues" evidence="1">
    <location>
        <begin position="1223"/>
        <end position="1260"/>
    </location>
</feature>
<feature type="region of interest" description="Disordered" evidence="1">
    <location>
        <begin position="642"/>
        <end position="679"/>
    </location>
</feature>
<dbReference type="Pfam" id="PF24983">
    <property type="entry name" value="DUF7774"/>
    <property type="match status" value="1"/>
</dbReference>
<feature type="domain" description="DUF7774" evidence="2">
    <location>
        <begin position="114"/>
        <end position="206"/>
    </location>
</feature>
<feature type="compositionally biased region" description="Polar residues" evidence="1">
    <location>
        <begin position="1148"/>
        <end position="1162"/>
    </location>
</feature>
<feature type="compositionally biased region" description="Basic residues" evidence="1">
    <location>
        <begin position="647"/>
        <end position="658"/>
    </location>
</feature>
<feature type="region of interest" description="Disordered" evidence="1">
    <location>
        <begin position="588"/>
        <end position="609"/>
    </location>
</feature>
<feature type="region of interest" description="Disordered" evidence="1">
    <location>
        <begin position="1059"/>
        <end position="1284"/>
    </location>
</feature>
<dbReference type="InterPro" id="IPR056676">
    <property type="entry name" value="DUF7774"/>
</dbReference>
<feature type="compositionally biased region" description="Basic and acidic residues" evidence="1">
    <location>
        <begin position="924"/>
        <end position="938"/>
    </location>
</feature>
<feature type="compositionally biased region" description="Basic and acidic residues" evidence="1">
    <location>
        <begin position="971"/>
        <end position="1037"/>
    </location>
</feature>
<feature type="compositionally biased region" description="Basic and acidic residues" evidence="1">
    <location>
        <begin position="872"/>
        <end position="890"/>
    </location>
</feature>
<feature type="region of interest" description="Disordered" evidence="1">
    <location>
        <begin position="296"/>
        <end position="329"/>
    </location>
</feature>
<reference evidence="3 4" key="1">
    <citation type="submission" date="2023-08" db="EMBL/GenBank/DDBJ databases">
        <title>A Necator americanus chromosomal reference genome.</title>
        <authorList>
            <person name="Ilik V."/>
            <person name="Petrzelkova K.J."/>
            <person name="Pardy F."/>
            <person name="Fuh T."/>
            <person name="Niatou-Singa F.S."/>
            <person name="Gouil Q."/>
            <person name="Baker L."/>
            <person name="Ritchie M.E."/>
            <person name="Jex A.R."/>
            <person name="Gazzola D."/>
            <person name="Li H."/>
            <person name="Toshio Fujiwara R."/>
            <person name="Zhan B."/>
            <person name="Aroian R.V."/>
            <person name="Pafco B."/>
            <person name="Schwarz E.M."/>
        </authorList>
    </citation>
    <scope>NUCLEOTIDE SEQUENCE [LARGE SCALE GENOMIC DNA]</scope>
    <source>
        <strain evidence="3 4">Aroian</strain>
        <tissue evidence="3">Whole animal</tissue>
    </source>
</reference>
<proteinExistence type="predicted"/>
<comment type="caution">
    <text evidence="3">The sequence shown here is derived from an EMBL/GenBank/DDBJ whole genome shotgun (WGS) entry which is preliminary data.</text>
</comment>
<feature type="compositionally biased region" description="Basic and acidic residues" evidence="1">
    <location>
        <begin position="954"/>
        <end position="963"/>
    </location>
</feature>
<dbReference type="PANTHER" id="PTHR38630">
    <property type="entry name" value="PROTEIN CBG12780"/>
    <property type="match status" value="1"/>
</dbReference>
<feature type="region of interest" description="Disordered" evidence="1">
    <location>
        <begin position="695"/>
        <end position="732"/>
    </location>
</feature>
<feature type="compositionally biased region" description="Polar residues" evidence="1">
    <location>
        <begin position="718"/>
        <end position="731"/>
    </location>
</feature>
<dbReference type="Proteomes" id="UP001303046">
    <property type="component" value="Unassembled WGS sequence"/>
</dbReference>
<feature type="compositionally biased region" description="Basic and acidic residues" evidence="1">
    <location>
        <begin position="1059"/>
        <end position="1068"/>
    </location>
</feature>
<sequence>MSLNPKTCSVRANLCKKIEVVRQLFKAFHEKERGHKVRIRTTEEPKEGRKREPEDTLAKTEFEEVEVAKRPAVSSVRKRSTLRWKQDPGTAIGKKEVVSLLDGKVMPVEDLVQHRDFRIARKIIDEVAKAKIIEKLLNEEDNATIRRLFETDLANPSFKEMKLLHRALSKLWEYLMCNLGQFHFEQETLVFLCEREKAKARFLDVLLFCPSTLPDCWGGRHICEVTECESGTLIVPVSTLPGGEVPRSAISETFPSQWSKLVRVVMDENKSKAPIPSEKHDNAMEQRKESFGTKIVRRKSPSSLIKPDHRGEQAKKEKKDVETSLKHSKKIISAKKGDLKDSAGAATEKKIGQKIDVSEKKDSKISAAASIDRKIERRDQKPSKDYDYINTKELEDYLCELGDTEGAENVVKKKENEEKKMIVRDPHCIEAIIETYSMGVKNRADSKKEAQTTLQMGSSHKASTQKVDTEGKDVLLKNLCKTQEEESQMQYKIDHIAKSEQMSAQMKSSNKVSTQKVETWGTDALLKDLCKTQDHEPHEEHRKRCKTDLKLKREQMAAQVESTNKPSAQKVDMGRKDALLTDLCVTQEDGPQKEHRMRHKTHPSPKKEQLAAQVKSSLKTSAQKVDMGRKDALLTDLCVTQEDGPQKGHRMRHKTHPSPKKEQLAAQVKSSHKTSAQKVDMGRKDALLTDLCVTQEDGPQKEHRMRHKTHPSPEKEQSAVQVKSSHKTSAQKVDMGRKDALLTDLCVTQEDGPQKEHRMRHKTHPSPEKEQLAAQVKSSHKTSAQKVDMGRKDALLTDLCVTQEDGPQKEHRMRHKTHPSPEKEQLAAQVKSSHKTSAQKVVTKEKHVLLKELCKTQEDEGLRLSTTQKIRKSQEDSKLFFGKHVKEPRQEQQGGTFGMMKGKEAEVSGNSMEKTKSKEKHRHKEGEAHEGGERDVRSPETLGGKRTKKGGSLELKKHEEKHSLPQINREAYGRNIEDKKETSKGNDQYKKEKHLERKDEVKVAAVKKESEGAATLKNEEKTEQKVKERKNEEESKTTDTLLKIVGSVTAMLREMLVPTKRDQGKVETDPEISLQKTQTDDERFIQSVDQKGQDRKDLECRPYAMELANTQEEITDSNQDKKPAKGTKAKESNKRQVIDFLKKDVEGKNTTQASPGSGNQIKIKNMKSKERGNEQSGRTTRNRSRGKQTDAAEKTRDMKGTGRKEEVIAEVKQQSENVPNETLKADIMQRIRKSKDSMRKIHSKKEDDNKKLTKERKVDSKGPAATSGRDSRSRKKSIPNSTITDKTLKVLPYCNF</sequence>
<name>A0ABR1CNF2_NECAM</name>
<protein>
    <recommendedName>
        <fullName evidence="2">DUF7774 domain-containing protein</fullName>
    </recommendedName>
</protein>
<feature type="compositionally biased region" description="Basic and acidic residues" evidence="1">
    <location>
        <begin position="306"/>
        <end position="325"/>
    </location>
</feature>
<accession>A0ABR1CNF2</accession>
<gene>
    <name evidence="3" type="primary">Necator_chrII.g8768</name>
    <name evidence="3" type="ORF">RB195_020973</name>
</gene>
<keyword evidence="4" id="KW-1185">Reference proteome</keyword>
<feature type="compositionally biased region" description="Basic and acidic residues" evidence="1">
    <location>
        <begin position="1118"/>
        <end position="1147"/>
    </location>
</feature>